<name>A0ACA9KCJ6_9GLOM</name>
<accession>A0ACA9KCJ6</accession>
<organism evidence="1 2">
    <name type="scientific">Dentiscutata heterogama</name>
    <dbReference type="NCBI Taxonomy" id="1316150"/>
    <lineage>
        <taxon>Eukaryota</taxon>
        <taxon>Fungi</taxon>
        <taxon>Fungi incertae sedis</taxon>
        <taxon>Mucoromycota</taxon>
        <taxon>Glomeromycotina</taxon>
        <taxon>Glomeromycetes</taxon>
        <taxon>Diversisporales</taxon>
        <taxon>Gigasporaceae</taxon>
        <taxon>Dentiscutata</taxon>
    </lineage>
</organism>
<dbReference type="Proteomes" id="UP000789702">
    <property type="component" value="Unassembled WGS sequence"/>
</dbReference>
<protein>
    <submittedName>
        <fullName evidence="1">2098_t:CDS:1</fullName>
    </submittedName>
</protein>
<evidence type="ECO:0000313" key="1">
    <source>
        <dbReference type="EMBL" id="CAG8465592.1"/>
    </source>
</evidence>
<evidence type="ECO:0000313" key="2">
    <source>
        <dbReference type="Proteomes" id="UP000789702"/>
    </source>
</evidence>
<gene>
    <name evidence="1" type="ORF">DHETER_LOCUS1481</name>
</gene>
<sequence>MSGESHQENLNSHYNTQLQKAYNALKKLQSSFLVISGLGGTVSLLGGLLSVKNIFTWNEPDTVNNTNENNKESNVSEHPRDWISERRNTGNISNYEKHHRRQYYYIRHLVNNVKITSMFVSIWIIIFSCLMIYVFIYSIIITSASSASSTSSIPTSSANITSASSANDDNDDYRTLIKWLFICPSISILFALIYTCQITITIPSIVEDKKLHYLDKFPLMLLIPKIEETSWISRIFYIFKWVYFIISIPILGLILGRIYRTSYDKYDENSNEDGETVMNNVGNSNEDGGMVLNVGNSSEGEGIVINNVGNSNEDGGIVLDVGNSSEGEGIVINNVGNSNEDGGIDVNVGNSNEGEGIVINDRDRNENEGTVVNIGGIAINVGKKYWSIRRISLNHDETESVNFLINGISIENMATVRNS</sequence>
<reference evidence="1" key="1">
    <citation type="submission" date="2021-06" db="EMBL/GenBank/DDBJ databases">
        <authorList>
            <person name="Kallberg Y."/>
            <person name="Tangrot J."/>
            <person name="Rosling A."/>
        </authorList>
    </citation>
    <scope>NUCLEOTIDE SEQUENCE</scope>
    <source>
        <strain evidence="1">IL203A</strain>
    </source>
</reference>
<keyword evidence="2" id="KW-1185">Reference proteome</keyword>
<dbReference type="EMBL" id="CAJVPU010000890">
    <property type="protein sequence ID" value="CAG8465592.1"/>
    <property type="molecule type" value="Genomic_DNA"/>
</dbReference>
<comment type="caution">
    <text evidence="1">The sequence shown here is derived from an EMBL/GenBank/DDBJ whole genome shotgun (WGS) entry which is preliminary data.</text>
</comment>
<proteinExistence type="predicted"/>